<proteinExistence type="inferred from homology"/>
<protein>
    <submittedName>
        <fullName evidence="9">Acyl-CoA dehydrogenase</fullName>
    </submittedName>
</protein>
<reference evidence="8" key="1">
    <citation type="journal article" date="2014" name="Int. J. Syst. Evol. Microbiol.">
        <title>Complete genome sequence of Corynebacterium casei LMG S-19264T (=DSM 44701T), isolated from a smear-ripened cheese.</title>
        <authorList>
            <consortium name="US DOE Joint Genome Institute (JGI-PGF)"/>
            <person name="Walter F."/>
            <person name="Albersmeier A."/>
            <person name="Kalinowski J."/>
            <person name="Ruckert C."/>
        </authorList>
    </citation>
    <scope>NUCLEOTIDE SEQUENCE</scope>
    <source>
        <strain evidence="8">JCM 4834</strain>
    </source>
</reference>
<dbReference type="InterPro" id="IPR036250">
    <property type="entry name" value="AcylCo_DH-like_C"/>
</dbReference>
<evidence type="ECO:0000313" key="9">
    <source>
        <dbReference type="EMBL" id="QEU82319.1"/>
    </source>
</evidence>
<organism evidence="9 10">
    <name type="scientific">Streptomyces subrutilus</name>
    <dbReference type="NCBI Taxonomy" id="36818"/>
    <lineage>
        <taxon>Bacteria</taxon>
        <taxon>Bacillati</taxon>
        <taxon>Actinomycetota</taxon>
        <taxon>Actinomycetes</taxon>
        <taxon>Kitasatosporales</taxon>
        <taxon>Streptomycetaceae</taxon>
        <taxon>Streptomyces</taxon>
    </lineage>
</organism>
<feature type="domain" description="Acyl-CoA dehydrogenase/oxidase C-terminal" evidence="7">
    <location>
        <begin position="256"/>
        <end position="365"/>
    </location>
</feature>
<dbReference type="EMBL" id="CP023701">
    <property type="protein sequence ID" value="QEU82319.1"/>
    <property type="molecule type" value="Genomic_DNA"/>
</dbReference>
<keyword evidence="3" id="KW-0285">Flavoprotein</keyword>
<dbReference type="InterPro" id="IPR037069">
    <property type="entry name" value="AcylCoA_DH/ox_N_sf"/>
</dbReference>
<dbReference type="KEGG" id="ssub:CP968_32255"/>
<evidence type="ECO:0000313" key="8">
    <source>
        <dbReference type="EMBL" id="GGZ69892.1"/>
    </source>
</evidence>
<sequence>MTRQTVHGNGTDGGGTGRGGTATPERWREREDEDSLFRQLRLTVRQGMEVDGTTPAGAWEALTQVGAWEFALPIEKDGLDLGQAVLAMVCEEAGNAMQPVPLPDTLLALDLISGLGPVGSDTADGLLDRVRTGELPLAVPGRLPDPRGTLPPGITWKPDGDTGGIVLTGTGGPFAAGVGAGALLVLAGGPDGPCVALVELPAADVLVRPLRDHGGGAVSGAVFDGTRLPAGAVLLRGLAAERALARVGLRAAVHQASLLAGITAAALTAVVSRIRGRQQFGQALVKHQGPRLRVAGLLARLDAVRWAVGDAARDLDEGRLTPGEAAGLIALTAETTLDVTRDAVHLHGASGLVRDALVAGCYRRAAWEALRCGRPAQLWDTAAHTP</sequence>
<evidence type="ECO:0000256" key="5">
    <source>
        <dbReference type="ARBA" id="ARBA00023002"/>
    </source>
</evidence>
<dbReference type="AlphaFoldDB" id="A0A5P2UVF9"/>
<dbReference type="InterPro" id="IPR009100">
    <property type="entry name" value="AcylCoA_DH/oxidase_NM_dom_sf"/>
</dbReference>
<evidence type="ECO:0000259" key="7">
    <source>
        <dbReference type="Pfam" id="PF00441"/>
    </source>
</evidence>
<evidence type="ECO:0000256" key="4">
    <source>
        <dbReference type="ARBA" id="ARBA00022827"/>
    </source>
</evidence>
<dbReference type="Proteomes" id="UP000326831">
    <property type="component" value="Chromosome"/>
</dbReference>
<dbReference type="PANTHER" id="PTHR43884">
    <property type="entry name" value="ACYL-COA DEHYDROGENASE"/>
    <property type="match status" value="1"/>
</dbReference>
<dbReference type="Gene3D" id="1.20.140.10">
    <property type="entry name" value="Butyryl-CoA Dehydrogenase, subunit A, domain 3"/>
    <property type="match status" value="1"/>
</dbReference>
<dbReference type="GO" id="GO:0050660">
    <property type="term" value="F:flavin adenine dinucleotide binding"/>
    <property type="evidence" value="ECO:0007669"/>
    <property type="project" value="InterPro"/>
</dbReference>
<evidence type="ECO:0000256" key="2">
    <source>
        <dbReference type="ARBA" id="ARBA00009347"/>
    </source>
</evidence>
<reference evidence="8" key="3">
    <citation type="submission" date="2020-09" db="EMBL/GenBank/DDBJ databases">
        <authorList>
            <person name="Sun Q."/>
            <person name="Ohkuma M."/>
        </authorList>
    </citation>
    <scope>NUCLEOTIDE SEQUENCE</scope>
    <source>
        <strain evidence="8">JCM 4834</strain>
    </source>
</reference>
<dbReference type="Proteomes" id="UP000634660">
    <property type="component" value="Unassembled WGS sequence"/>
</dbReference>
<dbReference type="GO" id="GO:0003995">
    <property type="term" value="F:acyl-CoA dehydrogenase activity"/>
    <property type="evidence" value="ECO:0007669"/>
    <property type="project" value="TreeGrafter"/>
</dbReference>
<name>A0A5P2UVF9_9ACTN</name>
<dbReference type="EMBL" id="BMVX01000011">
    <property type="protein sequence ID" value="GGZ69892.1"/>
    <property type="molecule type" value="Genomic_DNA"/>
</dbReference>
<dbReference type="Pfam" id="PF00441">
    <property type="entry name" value="Acyl-CoA_dh_1"/>
    <property type="match status" value="1"/>
</dbReference>
<dbReference type="Gene3D" id="1.10.540.10">
    <property type="entry name" value="Acyl-CoA dehydrogenase/oxidase, N-terminal domain"/>
    <property type="match status" value="1"/>
</dbReference>
<evidence type="ECO:0000256" key="6">
    <source>
        <dbReference type="SAM" id="MobiDB-lite"/>
    </source>
</evidence>
<reference evidence="9 10" key="2">
    <citation type="submission" date="2017-09" db="EMBL/GenBank/DDBJ databases">
        <authorList>
            <person name="Lee N."/>
            <person name="Cho B.-K."/>
        </authorList>
    </citation>
    <scope>NUCLEOTIDE SEQUENCE [LARGE SCALE GENOMIC DNA]</scope>
    <source>
        <strain evidence="9 10">ATCC 27467</strain>
    </source>
</reference>
<feature type="region of interest" description="Disordered" evidence="6">
    <location>
        <begin position="1"/>
        <end position="34"/>
    </location>
</feature>
<dbReference type="RefSeq" id="WP_150521327.1">
    <property type="nucleotide sequence ID" value="NZ_BMVX01000011.1"/>
</dbReference>
<keyword evidence="10" id="KW-1185">Reference proteome</keyword>
<dbReference type="SUPFAM" id="SSF56645">
    <property type="entry name" value="Acyl-CoA dehydrogenase NM domain-like"/>
    <property type="match status" value="1"/>
</dbReference>
<dbReference type="PANTHER" id="PTHR43884:SF20">
    <property type="entry name" value="ACYL-COA DEHYDROGENASE FADE28"/>
    <property type="match status" value="1"/>
</dbReference>
<dbReference type="OrthoDB" id="4002349at2"/>
<keyword evidence="4" id="KW-0274">FAD</keyword>
<comment type="cofactor">
    <cofactor evidence="1">
        <name>FAD</name>
        <dbReference type="ChEBI" id="CHEBI:57692"/>
    </cofactor>
</comment>
<dbReference type="InterPro" id="IPR009075">
    <property type="entry name" value="AcylCo_DH/oxidase_C"/>
</dbReference>
<gene>
    <name evidence="9" type="ORF">CP968_32255</name>
    <name evidence="8" type="ORF">GCM10010371_32210</name>
</gene>
<evidence type="ECO:0000256" key="1">
    <source>
        <dbReference type="ARBA" id="ARBA00001974"/>
    </source>
</evidence>
<comment type="similarity">
    <text evidence="2">Belongs to the acyl-CoA dehydrogenase family.</text>
</comment>
<keyword evidence="5" id="KW-0560">Oxidoreductase</keyword>
<dbReference type="SUPFAM" id="SSF47203">
    <property type="entry name" value="Acyl-CoA dehydrogenase C-terminal domain-like"/>
    <property type="match status" value="1"/>
</dbReference>
<feature type="compositionally biased region" description="Gly residues" evidence="6">
    <location>
        <begin position="10"/>
        <end position="20"/>
    </location>
</feature>
<evidence type="ECO:0000256" key="3">
    <source>
        <dbReference type="ARBA" id="ARBA00022630"/>
    </source>
</evidence>
<accession>A0A5P2UVF9</accession>
<evidence type="ECO:0000313" key="10">
    <source>
        <dbReference type="Proteomes" id="UP000326831"/>
    </source>
</evidence>